<keyword evidence="4" id="KW-1185">Reference proteome</keyword>
<feature type="domain" description="Far11/STRP C-terminal" evidence="2">
    <location>
        <begin position="346"/>
        <end position="745"/>
    </location>
</feature>
<dbReference type="SMART" id="SM01293">
    <property type="entry name" value="DUF3402"/>
    <property type="match status" value="1"/>
</dbReference>
<name>A0A137PG64_CONC2</name>
<feature type="non-terminal residue" evidence="3">
    <location>
        <position position="1"/>
    </location>
</feature>
<dbReference type="GO" id="GO:0007010">
    <property type="term" value="P:cytoskeleton organization"/>
    <property type="evidence" value="ECO:0007669"/>
    <property type="project" value="TreeGrafter"/>
</dbReference>
<dbReference type="Pfam" id="PF07923">
    <property type="entry name" value="N1221"/>
    <property type="match status" value="1"/>
</dbReference>
<reference evidence="3 4" key="1">
    <citation type="journal article" date="2015" name="Genome Biol. Evol.">
        <title>Phylogenomic analyses indicate that early fungi evolved digesting cell walls of algal ancestors of land plants.</title>
        <authorList>
            <person name="Chang Y."/>
            <person name="Wang S."/>
            <person name="Sekimoto S."/>
            <person name="Aerts A.L."/>
            <person name="Choi C."/>
            <person name="Clum A."/>
            <person name="LaButti K.M."/>
            <person name="Lindquist E.A."/>
            <person name="Yee Ngan C."/>
            <person name="Ohm R.A."/>
            <person name="Salamov A.A."/>
            <person name="Grigoriev I.V."/>
            <person name="Spatafora J.W."/>
            <person name="Berbee M.L."/>
        </authorList>
    </citation>
    <scope>NUCLEOTIDE SEQUENCE [LARGE SCALE GENOMIC DNA]</scope>
    <source>
        <strain evidence="3 4">NRRL 28638</strain>
    </source>
</reference>
<gene>
    <name evidence="3" type="ORF">CONCODRAFT_77114</name>
</gene>
<dbReference type="EMBL" id="KQ964429">
    <property type="protein sequence ID" value="KXN73982.1"/>
    <property type="molecule type" value="Genomic_DNA"/>
</dbReference>
<sequence>QKASNYSEQKGYTFNYDLYLDLPVEINEFYSYTEVSRHLEGKNYFEENAEDWQNFDITENRSQVEIWLEMLETSDRTERFKASMCLLYLAQGQFHTKTSSQAQLEQLIFNNKKLREYNALSYYYSGLKIACGNHDRLAQTYWTGSTIDINKMSEVNLEIGLMLSLLYLFIEVNRTQLDDGFDLELASLDPSLPQFLFGLVAKLKEKSFKGYPIKKVLLLLWKVLLTINGDFNSLKELKKYNRLKNGLPLTKSSDGSTIKVNPEEYNLYYWEIMHKYPAAFSSLKSDPFLKASLMNTKWVGDGPRPAMPNITNIPNMSLGSFYSSSIVPTPTPFIYPKNPSKNSQIPRPIREAVDLYDNNLEFSLGHLQIIKEQDQINSGGKQSKKKKNDLEELFQSESKQFNKFEAQLDRIDALYKAILPDAHSIVVILLKLLLATIPNSKPGDSSSSNGDNGNGQNIQLIETTPSHLSIEEVDDIRHKEIVAKSVSAILLLLLKQFKASHILRYEYWCSLLVDTNAILLVLKMYGLQDFQTLVTIRNECDHMGFFRALIPNLQNDQTQLRSQVDPSNPSEILLGRGRNLFTSINFFRILNKLCKRKLTRLLLLIQFKSSAILKRGLKINHQLLNKYILKVIQQQVPYLGRKWRQSNMKIITLIYLNFNNKLGLREDWLLPGEIDQYSEVQQNNLRNLIVGYHRREFGMTVLSSLQSHPSISDLVQSPSNSASNTNLVHDNHHQIHLDEEFMANYDVWLESEVFNNENSEVEDLHLNDPDFWAVSTTEDEDELDDFDNLSIESGEEIDNLSYIDPNLIDSGIKRPPSPPLLI</sequence>
<proteinExistence type="predicted"/>
<dbReference type="InterPro" id="IPR040185">
    <property type="entry name" value="Far11/STRP"/>
</dbReference>
<dbReference type="GO" id="GO:0005829">
    <property type="term" value="C:cytosol"/>
    <property type="evidence" value="ECO:0007669"/>
    <property type="project" value="TreeGrafter"/>
</dbReference>
<protein>
    <recommendedName>
        <fullName evidence="5">N1221-domain-containing protein</fullName>
    </recommendedName>
</protein>
<evidence type="ECO:0000259" key="2">
    <source>
        <dbReference type="SMART" id="SM01293"/>
    </source>
</evidence>
<accession>A0A137PG64</accession>
<dbReference type="OMA" id="ETDSYGW"/>
<evidence type="ECO:0000259" key="1">
    <source>
        <dbReference type="SMART" id="SM01292"/>
    </source>
</evidence>
<dbReference type="PANTHER" id="PTHR13239">
    <property type="entry name" value="PROTEIN REQUIRED FOR HYPHAL ANASTOMOSIS HAM-2"/>
    <property type="match status" value="1"/>
</dbReference>
<dbReference type="OrthoDB" id="18234at2759"/>
<feature type="domain" description="Far11/STRP N-terminal" evidence="1">
    <location>
        <begin position="9"/>
        <end position="293"/>
    </location>
</feature>
<organism evidence="3 4">
    <name type="scientific">Conidiobolus coronatus (strain ATCC 28846 / CBS 209.66 / NRRL 28638)</name>
    <name type="common">Delacroixia coronata</name>
    <dbReference type="NCBI Taxonomy" id="796925"/>
    <lineage>
        <taxon>Eukaryota</taxon>
        <taxon>Fungi</taxon>
        <taxon>Fungi incertae sedis</taxon>
        <taxon>Zoopagomycota</taxon>
        <taxon>Entomophthoromycotina</taxon>
        <taxon>Entomophthoromycetes</taxon>
        <taxon>Entomophthorales</taxon>
        <taxon>Ancylistaceae</taxon>
        <taxon>Conidiobolus</taxon>
    </lineage>
</organism>
<dbReference type="AlphaFoldDB" id="A0A137PG64"/>
<evidence type="ECO:0008006" key="5">
    <source>
        <dbReference type="Google" id="ProtNLM"/>
    </source>
</evidence>
<evidence type="ECO:0000313" key="4">
    <source>
        <dbReference type="Proteomes" id="UP000070444"/>
    </source>
</evidence>
<dbReference type="PANTHER" id="PTHR13239:SF4">
    <property type="entry name" value="AT25231P"/>
    <property type="match status" value="1"/>
</dbReference>
<dbReference type="Proteomes" id="UP000070444">
    <property type="component" value="Unassembled WGS sequence"/>
</dbReference>
<dbReference type="Pfam" id="PF11882">
    <property type="entry name" value="DUF3402"/>
    <property type="match status" value="2"/>
</dbReference>
<dbReference type="STRING" id="796925.A0A137PG64"/>
<dbReference type="InterPro" id="IPR012486">
    <property type="entry name" value="Far11/STRP_N"/>
</dbReference>
<dbReference type="SMART" id="SM01292">
    <property type="entry name" value="N1221"/>
    <property type="match status" value="1"/>
</dbReference>
<evidence type="ECO:0000313" key="3">
    <source>
        <dbReference type="EMBL" id="KXN73982.1"/>
    </source>
</evidence>
<dbReference type="InterPro" id="IPR021819">
    <property type="entry name" value="Far11/STRP_C"/>
</dbReference>